<keyword evidence="1" id="KW-1133">Transmembrane helix</keyword>
<keyword evidence="1" id="KW-0812">Transmembrane</keyword>
<feature type="domain" description="D-alanyl-D-alanine carboxypeptidase-like core" evidence="2">
    <location>
        <begin position="144"/>
        <end position="273"/>
    </location>
</feature>
<dbReference type="PANTHER" id="PTHR34385:SF1">
    <property type="entry name" value="PEPTIDOGLYCAN L-ALANYL-D-GLUTAMATE ENDOPEPTIDASE CWLK"/>
    <property type="match status" value="1"/>
</dbReference>
<dbReference type="InterPro" id="IPR052179">
    <property type="entry name" value="DD-CPase-like"/>
</dbReference>
<protein>
    <submittedName>
        <fullName evidence="3">M15 family metallopeptidase</fullName>
    </submittedName>
</protein>
<dbReference type="Pfam" id="PF02557">
    <property type="entry name" value="VanY"/>
    <property type="match status" value="1"/>
</dbReference>
<dbReference type="CDD" id="cd14852">
    <property type="entry name" value="LD-carboxypeptidase"/>
    <property type="match status" value="1"/>
</dbReference>
<evidence type="ECO:0000313" key="3">
    <source>
        <dbReference type="EMBL" id="MBU3804871.1"/>
    </source>
</evidence>
<dbReference type="InterPro" id="IPR058193">
    <property type="entry name" value="VanY/YodJ_core_dom"/>
</dbReference>
<dbReference type="SUPFAM" id="SSF55166">
    <property type="entry name" value="Hedgehog/DD-peptidase"/>
    <property type="match status" value="1"/>
</dbReference>
<keyword evidence="1" id="KW-0472">Membrane</keyword>
<accession>A0A9E2NLZ2</accession>
<dbReference type="GO" id="GO:0008233">
    <property type="term" value="F:peptidase activity"/>
    <property type="evidence" value="ECO:0007669"/>
    <property type="project" value="InterPro"/>
</dbReference>
<feature type="transmembrane region" description="Helical" evidence="1">
    <location>
        <begin position="21"/>
        <end position="42"/>
    </location>
</feature>
<dbReference type="PANTHER" id="PTHR34385">
    <property type="entry name" value="D-ALANYL-D-ALANINE CARBOXYPEPTIDASE"/>
    <property type="match status" value="1"/>
</dbReference>
<dbReference type="AlphaFoldDB" id="A0A9E2NLZ2"/>
<dbReference type="GO" id="GO:0006508">
    <property type="term" value="P:proteolysis"/>
    <property type="evidence" value="ECO:0007669"/>
    <property type="project" value="InterPro"/>
</dbReference>
<dbReference type="Gene3D" id="3.30.1380.10">
    <property type="match status" value="1"/>
</dbReference>
<dbReference type="InterPro" id="IPR009045">
    <property type="entry name" value="Zn_M74/Hedgehog-like"/>
</dbReference>
<reference evidence="3" key="1">
    <citation type="journal article" date="2021" name="PeerJ">
        <title>Extensive microbial diversity within the chicken gut microbiome revealed by metagenomics and culture.</title>
        <authorList>
            <person name="Gilroy R."/>
            <person name="Ravi A."/>
            <person name="Getino M."/>
            <person name="Pursley I."/>
            <person name="Horton D.L."/>
            <person name="Alikhan N.F."/>
            <person name="Baker D."/>
            <person name="Gharbi K."/>
            <person name="Hall N."/>
            <person name="Watson M."/>
            <person name="Adriaenssens E.M."/>
            <person name="Foster-Nyarko E."/>
            <person name="Jarju S."/>
            <person name="Secka A."/>
            <person name="Antonio M."/>
            <person name="Oren A."/>
            <person name="Chaudhuri R.R."/>
            <person name="La Ragione R."/>
            <person name="Hildebrand F."/>
            <person name="Pallen M.J."/>
        </authorList>
    </citation>
    <scope>NUCLEOTIDE SEQUENCE</scope>
    <source>
        <strain evidence="3">B5-657</strain>
    </source>
</reference>
<reference evidence="3" key="2">
    <citation type="submission" date="2021-04" db="EMBL/GenBank/DDBJ databases">
        <authorList>
            <person name="Gilroy R."/>
        </authorList>
    </citation>
    <scope>NUCLEOTIDE SEQUENCE</scope>
    <source>
        <strain evidence="3">B5-657</strain>
    </source>
</reference>
<dbReference type="Proteomes" id="UP000824229">
    <property type="component" value="Unassembled WGS sequence"/>
</dbReference>
<evidence type="ECO:0000313" key="4">
    <source>
        <dbReference type="Proteomes" id="UP000824229"/>
    </source>
</evidence>
<gene>
    <name evidence="3" type="ORF">H9872_08980</name>
</gene>
<sequence length="351" mass="40518">MDEVLRAKHNKYSEVRRKRGIKLIVGIGLCVGAIIIVLNTPMKARLKARLSLLLNEIEEYTMANENQIPEIEHFKLSTIEVASKGNDMSMVNQYEYVTQRRRDLFRGNLQLINGSHACLFREMDQLVDVKANKNKSYKLMETNMKLNKDMVGALNAMMKDFEKATGKHDMILTSGYRTLADQGEVLQEKIKLWGEKEALEWAMLPGYSEHHSGYAVDMSIYTDEGKYVKYKGQDDYAWINQNCYKYGLIRRYTEEKKEITGVSDEQWHYRYIGVPHAYIVTKKNFCLEEYMDYLKQFTFGSTHLVVDCDAGKYEIYFVPSEGRETSVPVPSDKAYTISGNNEDGFIVTVTL</sequence>
<dbReference type="EMBL" id="JAHLFQ010000209">
    <property type="protein sequence ID" value="MBU3804871.1"/>
    <property type="molecule type" value="Genomic_DNA"/>
</dbReference>
<organism evidence="3 4">
    <name type="scientific">Candidatus Cellulosilyticum pullistercoris</name>
    <dbReference type="NCBI Taxonomy" id="2838521"/>
    <lineage>
        <taxon>Bacteria</taxon>
        <taxon>Bacillati</taxon>
        <taxon>Bacillota</taxon>
        <taxon>Clostridia</taxon>
        <taxon>Lachnospirales</taxon>
        <taxon>Cellulosilyticaceae</taxon>
        <taxon>Cellulosilyticum</taxon>
    </lineage>
</organism>
<evidence type="ECO:0000259" key="2">
    <source>
        <dbReference type="Pfam" id="PF02557"/>
    </source>
</evidence>
<comment type="caution">
    <text evidence="3">The sequence shown here is derived from an EMBL/GenBank/DDBJ whole genome shotgun (WGS) entry which is preliminary data.</text>
</comment>
<proteinExistence type="predicted"/>
<name>A0A9E2NLZ2_9FIRM</name>
<dbReference type="InterPro" id="IPR003709">
    <property type="entry name" value="VanY-like_core_dom"/>
</dbReference>
<evidence type="ECO:0000256" key="1">
    <source>
        <dbReference type="SAM" id="Phobius"/>
    </source>
</evidence>
<dbReference type="Gene3D" id="3.30.200.180">
    <property type="match status" value="1"/>
</dbReference>